<organism evidence="2 3">
    <name type="scientific">Nocardia aurea</name>
    <dbReference type="NCBI Taxonomy" id="2144174"/>
    <lineage>
        <taxon>Bacteria</taxon>
        <taxon>Bacillati</taxon>
        <taxon>Actinomycetota</taxon>
        <taxon>Actinomycetes</taxon>
        <taxon>Mycobacteriales</taxon>
        <taxon>Nocardiaceae</taxon>
        <taxon>Nocardia</taxon>
    </lineage>
</organism>
<accession>A0ABV3FKX0</accession>
<evidence type="ECO:0000313" key="3">
    <source>
        <dbReference type="Proteomes" id="UP001551695"/>
    </source>
</evidence>
<dbReference type="RefSeq" id="WP_357779066.1">
    <property type="nucleotide sequence ID" value="NZ_JBFAKC010000001.1"/>
</dbReference>
<reference evidence="2 3" key="1">
    <citation type="submission" date="2024-06" db="EMBL/GenBank/DDBJ databases">
        <title>The Natural Products Discovery Center: Release of the First 8490 Sequenced Strains for Exploring Actinobacteria Biosynthetic Diversity.</title>
        <authorList>
            <person name="Kalkreuter E."/>
            <person name="Kautsar S.A."/>
            <person name="Yang D."/>
            <person name="Bader C.D."/>
            <person name="Teijaro C.N."/>
            <person name="Fluegel L."/>
            <person name="Davis C.M."/>
            <person name="Simpson J.R."/>
            <person name="Lauterbach L."/>
            <person name="Steele A.D."/>
            <person name="Gui C."/>
            <person name="Meng S."/>
            <person name="Li G."/>
            <person name="Viehrig K."/>
            <person name="Ye F."/>
            <person name="Su P."/>
            <person name="Kiefer A.F."/>
            <person name="Nichols A."/>
            <person name="Cepeda A.J."/>
            <person name="Yan W."/>
            <person name="Fan B."/>
            <person name="Jiang Y."/>
            <person name="Adhikari A."/>
            <person name="Zheng C.-J."/>
            <person name="Schuster L."/>
            <person name="Cowan T.M."/>
            <person name="Smanski M.J."/>
            <person name="Chevrette M.G."/>
            <person name="De Carvalho L.P.S."/>
            <person name="Shen B."/>
        </authorList>
    </citation>
    <scope>NUCLEOTIDE SEQUENCE [LARGE SCALE GENOMIC DNA]</scope>
    <source>
        <strain evidence="2 3">NPDC050403</strain>
    </source>
</reference>
<gene>
    <name evidence="2" type="ORF">AB0I48_00660</name>
</gene>
<evidence type="ECO:0008006" key="4">
    <source>
        <dbReference type="Google" id="ProtNLM"/>
    </source>
</evidence>
<evidence type="ECO:0000313" key="2">
    <source>
        <dbReference type="EMBL" id="MEV0706058.1"/>
    </source>
</evidence>
<evidence type="ECO:0000256" key="1">
    <source>
        <dbReference type="SAM" id="MobiDB-lite"/>
    </source>
</evidence>
<name>A0ABV3FKX0_9NOCA</name>
<dbReference type="EMBL" id="JBFAKC010000001">
    <property type="protein sequence ID" value="MEV0706058.1"/>
    <property type="molecule type" value="Genomic_DNA"/>
</dbReference>
<dbReference type="Proteomes" id="UP001551695">
    <property type="component" value="Unassembled WGS sequence"/>
</dbReference>
<comment type="caution">
    <text evidence="2">The sequence shown here is derived from an EMBL/GenBank/DDBJ whole genome shotgun (WGS) entry which is preliminary data.</text>
</comment>
<feature type="region of interest" description="Disordered" evidence="1">
    <location>
        <begin position="88"/>
        <end position="110"/>
    </location>
</feature>
<proteinExistence type="predicted"/>
<sequence>MVSPDTALRRLLRETGKLLEPYGFGGSEPTWIRVEPGGVASVGRTRVSRTWTDGQQTLRFGLHLDATPAAWWEFRNWRDTRLGLAPTSLENATGPGLVDPHPPGREQPESWSLRVDPERAGQHAVQADIDVIRAELPRRVHAYARRAIALVQPDRYLDELLARPEPDLDTRRAIVVLLADRGPGPELDDAIHHLRHAIPEQEAPEYVEEVVTYARTRAALV</sequence>
<keyword evidence="3" id="KW-1185">Reference proteome</keyword>
<protein>
    <recommendedName>
        <fullName evidence="4">DUF4304 domain-containing protein</fullName>
    </recommendedName>
</protein>